<sequence length="115" mass="12882">MTWTSLHMNCTVGLPKVKAQGSIYDILDRLSKYAHFVTCSSFVRAYELGVFAAYVWKLYVFSGETVMGMDISLFVLRISIYHNAITSVKAIMGHSRILGPPVARVYRICDSILIG</sequence>
<dbReference type="AlphaFoldDB" id="A0A1D3CYU1"/>
<dbReference type="InParanoid" id="A0A1D3CYU1"/>
<dbReference type="VEuPathDB" id="ToxoDB:cyc_02574"/>
<dbReference type="Proteomes" id="UP000095192">
    <property type="component" value="Unassembled WGS sequence"/>
</dbReference>
<comment type="caution">
    <text evidence="1">The sequence shown here is derived from an EMBL/GenBank/DDBJ whole genome shotgun (WGS) entry which is preliminary data.</text>
</comment>
<gene>
    <name evidence="1" type="ORF">cyc_02574</name>
</gene>
<evidence type="ECO:0000313" key="1">
    <source>
        <dbReference type="EMBL" id="OEH76374.1"/>
    </source>
</evidence>
<organism evidence="1 2">
    <name type="scientific">Cyclospora cayetanensis</name>
    <dbReference type="NCBI Taxonomy" id="88456"/>
    <lineage>
        <taxon>Eukaryota</taxon>
        <taxon>Sar</taxon>
        <taxon>Alveolata</taxon>
        <taxon>Apicomplexa</taxon>
        <taxon>Conoidasida</taxon>
        <taxon>Coccidia</taxon>
        <taxon>Eucoccidiorida</taxon>
        <taxon>Eimeriorina</taxon>
        <taxon>Eimeriidae</taxon>
        <taxon>Cyclospora</taxon>
    </lineage>
</organism>
<protein>
    <submittedName>
        <fullName evidence="1">Retrotransposon nucleocapsid related protein</fullName>
    </submittedName>
</protein>
<keyword evidence="2" id="KW-1185">Reference proteome</keyword>
<accession>A0A1D3CYU1</accession>
<reference evidence="1 2" key="1">
    <citation type="journal article" date="2016" name="BMC Genomics">
        <title>Comparative genomics reveals Cyclospora cayetanensis possesses coccidia-like metabolism and invasion components but unique surface antigens.</title>
        <authorList>
            <person name="Liu S."/>
            <person name="Wang L."/>
            <person name="Zheng H."/>
            <person name="Xu Z."/>
            <person name="Roellig D.M."/>
            <person name="Li N."/>
            <person name="Frace M.A."/>
            <person name="Tang K."/>
            <person name="Arrowood M.J."/>
            <person name="Moss D.M."/>
            <person name="Zhang L."/>
            <person name="Feng Y."/>
            <person name="Xiao L."/>
        </authorList>
    </citation>
    <scope>NUCLEOTIDE SEQUENCE [LARGE SCALE GENOMIC DNA]</scope>
    <source>
        <strain evidence="1 2">CHN_HEN01</strain>
    </source>
</reference>
<proteinExistence type="predicted"/>
<evidence type="ECO:0000313" key="2">
    <source>
        <dbReference type="Proteomes" id="UP000095192"/>
    </source>
</evidence>
<name>A0A1D3CYU1_9EIME</name>
<dbReference type="EMBL" id="JROU02001479">
    <property type="protein sequence ID" value="OEH76374.1"/>
    <property type="molecule type" value="Genomic_DNA"/>
</dbReference>